<keyword evidence="2" id="KW-1185">Reference proteome</keyword>
<dbReference type="Gene3D" id="3.30.70.100">
    <property type="match status" value="1"/>
</dbReference>
<evidence type="ECO:0000313" key="2">
    <source>
        <dbReference type="Proteomes" id="UP000295416"/>
    </source>
</evidence>
<proteinExistence type="predicted"/>
<keyword evidence="1" id="KW-0503">Monooxygenase</keyword>
<dbReference type="InterPro" id="IPR014910">
    <property type="entry name" value="YdhR"/>
</dbReference>
<dbReference type="AlphaFoldDB" id="A0A4R2NQ18"/>
<protein>
    <submittedName>
        <fullName evidence="1">Putative monooxygenase ydhR</fullName>
    </submittedName>
</protein>
<dbReference type="EMBL" id="SLXK01000029">
    <property type="protein sequence ID" value="TCP23772.1"/>
    <property type="molecule type" value="Genomic_DNA"/>
</dbReference>
<dbReference type="Proteomes" id="UP000295416">
    <property type="component" value="Unassembled WGS sequence"/>
</dbReference>
<dbReference type="Pfam" id="PF08803">
    <property type="entry name" value="ydhR"/>
    <property type="match status" value="1"/>
</dbReference>
<organism evidence="1 2">
    <name type="scientific">Scopulibacillus darangshiensis</name>
    <dbReference type="NCBI Taxonomy" id="442528"/>
    <lineage>
        <taxon>Bacteria</taxon>
        <taxon>Bacillati</taxon>
        <taxon>Bacillota</taxon>
        <taxon>Bacilli</taxon>
        <taxon>Bacillales</taxon>
        <taxon>Sporolactobacillaceae</taxon>
        <taxon>Scopulibacillus</taxon>
    </lineage>
</organism>
<gene>
    <name evidence="1" type="ORF">EV207_12950</name>
</gene>
<comment type="caution">
    <text evidence="1">The sequence shown here is derived from an EMBL/GenBank/DDBJ whole genome shotgun (WGS) entry which is preliminary data.</text>
</comment>
<dbReference type="SUPFAM" id="SSF54909">
    <property type="entry name" value="Dimeric alpha+beta barrel"/>
    <property type="match status" value="1"/>
</dbReference>
<name>A0A4R2NQ18_9BACL</name>
<sequence>MKILSMRFKSNKSPEELEQLSEEGFSKFRALKGLIEKYYIKNEETGEVGGIYLWENEKDLMEYIEGPIVKSLPERFGLEKPPSLEILDVTYTLNS</sequence>
<dbReference type="OrthoDB" id="1440627at2"/>
<dbReference type="RefSeq" id="WP_132747279.1">
    <property type="nucleotide sequence ID" value="NZ_SLXK01000029.1"/>
</dbReference>
<reference evidence="1 2" key="1">
    <citation type="submission" date="2019-03" db="EMBL/GenBank/DDBJ databases">
        <title>Genomic Encyclopedia of Type Strains, Phase IV (KMG-IV): sequencing the most valuable type-strain genomes for metagenomic binning, comparative biology and taxonomic classification.</title>
        <authorList>
            <person name="Goeker M."/>
        </authorList>
    </citation>
    <scope>NUCLEOTIDE SEQUENCE [LARGE SCALE GENOMIC DNA]</scope>
    <source>
        <strain evidence="1 2">DSM 19377</strain>
    </source>
</reference>
<evidence type="ECO:0000313" key="1">
    <source>
        <dbReference type="EMBL" id="TCP23772.1"/>
    </source>
</evidence>
<accession>A0A4R2NQ18</accession>
<keyword evidence="1" id="KW-0560">Oxidoreductase</keyword>
<dbReference type="GO" id="GO:0004497">
    <property type="term" value="F:monooxygenase activity"/>
    <property type="evidence" value="ECO:0007669"/>
    <property type="project" value="UniProtKB-KW"/>
</dbReference>
<dbReference type="InterPro" id="IPR011008">
    <property type="entry name" value="Dimeric_a/b-barrel"/>
</dbReference>